<comment type="caution">
    <text evidence="4">The sequence shown here is derived from an EMBL/GenBank/DDBJ whole genome shotgun (WGS) entry which is preliminary data.</text>
</comment>
<evidence type="ECO:0000259" key="3">
    <source>
        <dbReference type="Pfam" id="PF05239"/>
    </source>
</evidence>
<dbReference type="PANTHER" id="PTHR36505:SF1">
    <property type="entry name" value="BLR1072 PROTEIN"/>
    <property type="match status" value="1"/>
</dbReference>
<sequence length="353" mass="38591">MRTLAMALLGSSALFASSAIAQTGSATTNATGSQQNQASLADCDRLITFLDKDKAENAKVKPDTVRGWKRDNKASACHDTLAQLDSSSAGTNNPNDKARITLQEGAPQIRVQQAQPTVTLHQMQPQITVHQPAPTVTVNIPRPEITVRMPRPDVDVSQAAPQLQVVQSRDPADVNVQRQGQAQPQIQYSQEQAKVSIVQQQGQPQVKVERTSQSDQGARTADQRQAYEKEFGLIDSTASTGSGATAGHAMRVKQLDDMDVYNAKGKKLGEVDRVVMSQKDSKRYVVVSHGGFLGLGEDKVAFPLERFSVKGNDRLVIRGVSEQDVENMDNWRKDVADYRKLNDDDQANLSVMQ</sequence>
<dbReference type="Gene3D" id="2.30.30.240">
    <property type="entry name" value="PRC-barrel domain"/>
    <property type="match status" value="1"/>
</dbReference>
<name>A0ABT8BFZ2_9HYPH</name>
<keyword evidence="5" id="KW-1185">Reference proteome</keyword>
<reference evidence="5" key="1">
    <citation type="journal article" date="2019" name="Int. J. Syst. Evol. Microbiol.">
        <title>The Global Catalogue of Microorganisms (GCM) 10K type strain sequencing project: providing services to taxonomists for standard genome sequencing and annotation.</title>
        <authorList>
            <consortium name="The Broad Institute Genomics Platform"/>
            <consortium name="The Broad Institute Genome Sequencing Center for Infectious Disease"/>
            <person name="Wu L."/>
            <person name="Ma J."/>
        </authorList>
    </citation>
    <scope>NUCLEOTIDE SEQUENCE [LARGE SCALE GENOMIC DNA]</scope>
    <source>
        <strain evidence="5">CECT 7069</strain>
    </source>
</reference>
<dbReference type="Proteomes" id="UP001224644">
    <property type="component" value="Unassembled WGS sequence"/>
</dbReference>
<feature type="chain" id="PRO_5045959043" evidence="2">
    <location>
        <begin position="22"/>
        <end position="353"/>
    </location>
</feature>
<keyword evidence="2" id="KW-0732">Signal</keyword>
<organism evidence="4 5">
    <name type="scientific">Methylobacterium adhaesivum</name>
    <dbReference type="NCBI Taxonomy" id="333297"/>
    <lineage>
        <taxon>Bacteria</taxon>
        <taxon>Pseudomonadati</taxon>
        <taxon>Pseudomonadota</taxon>
        <taxon>Alphaproteobacteria</taxon>
        <taxon>Hyphomicrobiales</taxon>
        <taxon>Methylobacteriaceae</taxon>
        <taxon>Methylobacterium</taxon>
    </lineage>
</organism>
<gene>
    <name evidence="4" type="ORF">QWZ12_06075</name>
</gene>
<evidence type="ECO:0000256" key="2">
    <source>
        <dbReference type="SAM" id="SignalP"/>
    </source>
</evidence>
<accession>A0ABT8BFZ2</accession>
<feature type="signal peptide" evidence="2">
    <location>
        <begin position="1"/>
        <end position="21"/>
    </location>
</feature>
<dbReference type="RefSeq" id="WP_238221531.1">
    <property type="nucleotide sequence ID" value="NZ_BPQD01000001.1"/>
</dbReference>
<dbReference type="InterPro" id="IPR011033">
    <property type="entry name" value="PRC_barrel-like_sf"/>
</dbReference>
<protein>
    <submittedName>
        <fullName evidence="4">PRC-barrel domain-containing protein</fullName>
    </submittedName>
</protein>
<feature type="region of interest" description="Disordered" evidence="1">
    <location>
        <begin position="201"/>
        <end position="223"/>
    </location>
</feature>
<dbReference type="PANTHER" id="PTHR36505">
    <property type="entry name" value="BLR1072 PROTEIN"/>
    <property type="match status" value="1"/>
</dbReference>
<dbReference type="Pfam" id="PF05239">
    <property type="entry name" value="PRC"/>
    <property type="match status" value="1"/>
</dbReference>
<dbReference type="EMBL" id="JAUFPX010000002">
    <property type="protein sequence ID" value="MDN3590181.1"/>
    <property type="molecule type" value="Genomic_DNA"/>
</dbReference>
<proteinExistence type="predicted"/>
<evidence type="ECO:0000256" key="1">
    <source>
        <dbReference type="SAM" id="MobiDB-lite"/>
    </source>
</evidence>
<evidence type="ECO:0000313" key="4">
    <source>
        <dbReference type="EMBL" id="MDN3590181.1"/>
    </source>
</evidence>
<dbReference type="SUPFAM" id="SSF50346">
    <property type="entry name" value="PRC-barrel domain"/>
    <property type="match status" value="1"/>
</dbReference>
<evidence type="ECO:0000313" key="5">
    <source>
        <dbReference type="Proteomes" id="UP001224644"/>
    </source>
</evidence>
<feature type="domain" description="PRC-barrel" evidence="3">
    <location>
        <begin position="249"/>
        <end position="323"/>
    </location>
</feature>
<dbReference type="InterPro" id="IPR027275">
    <property type="entry name" value="PRC-brl_dom"/>
</dbReference>